<feature type="transmembrane region" description="Helical" evidence="4">
    <location>
        <begin position="89"/>
        <end position="116"/>
    </location>
</feature>
<dbReference type="GO" id="GO:0000155">
    <property type="term" value="F:phosphorelay sensor kinase activity"/>
    <property type="evidence" value="ECO:0007669"/>
    <property type="project" value="InterPro"/>
</dbReference>
<keyword evidence="1 6" id="KW-0808">Transferase</keyword>
<evidence type="ECO:0000259" key="5">
    <source>
        <dbReference type="SMART" id="SM00387"/>
    </source>
</evidence>
<keyword evidence="4" id="KW-0472">Membrane</keyword>
<dbReference type="Proteomes" id="UP000588158">
    <property type="component" value="Unassembled WGS sequence"/>
</dbReference>
<feature type="transmembrane region" description="Helical" evidence="4">
    <location>
        <begin position="151"/>
        <end position="170"/>
    </location>
</feature>
<name>A0A841AES3_9MICO</name>
<dbReference type="EMBL" id="JACHLZ010000001">
    <property type="protein sequence ID" value="MBB5832427.1"/>
    <property type="molecule type" value="Genomic_DNA"/>
</dbReference>
<keyword evidence="4" id="KW-0812">Transmembrane</keyword>
<evidence type="ECO:0000256" key="1">
    <source>
        <dbReference type="ARBA" id="ARBA00022679"/>
    </source>
</evidence>
<sequence>MIVATPQRREAEPPEYPRTLRGVHRAARDSGSIAFTAPSLLFLLYIIIPAWGALPLWQALAVTALCLPYSVLFVYTIGARSYPVRDRLLWLGASWVVVALIGLIIGVDILYMVMFVQVMHAILVPLRGARVVVPLLGLVVVVIAVLHEQPIAIVLALVGLVFALSLAEGVEREILKDRLDAAERRSANLAVAAERERIGRDLHDILGHSLTTITVSAQLAQRLLESDPDAARTQLAEIERISRQSLADVRTTASGMQQVRAATEIASARSVLLAAGIEADVPAALPALDDERSELFGYVLREGVTNVVRHSRATRATLRVTEEEVEVADDGVGIPAGRARTGLAGLEARVAEAGGTLTVDTGPDGTRLIARLEEGTP</sequence>
<accession>A0A841AES3</accession>
<evidence type="ECO:0000313" key="6">
    <source>
        <dbReference type="EMBL" id="MBB5832427.1"/>
    </source>
</evidence>
<dbReference type="PANTHER" id="PTHR24421">
    <property type="entry name" value="NITRATE/NITRITE SENSOR PROTEIN NARX-RELATED"/>
    <property type="match status" value="1"/>
</dbReference>
<proteinExistence type="predicted"/>
<dbReference type="Pfam" id="PF07730">
    <property type="entry name" value="HisKA_3"/>
    <property type="match status" value="1"/>
</dbReference>
<keyword evidence="4" id="KW-1133">Transmembrane helix</keyword>
<dbReference type="GO" id="GO:0046983">
    <property type="term" value="F:protein dimerization activity"/>
    <property type="evidence" value="ECO:0007669"/>
    <property type="project" value="InterPro"/>
</dbReference>
<feature type="domain" description="Histidine kinase/HSP90-like ATPase" evidence="5">
    <location>
        <begin position="291"/>
        <end position="376"/>
    </location>
</feature>
<evidence type="ECO:0000256" key="2">
    <source>
        <dbReference type="ARBA" id="ARBA00022777"/>
    </source>
</evidence>
<dbReference type="CDD" id="cd16917">
    <property type="entry name" value="HATPase_UhpB-NarQ-NarX-like"/>
    <property type="match status" value="1"/>
</dbReference>
<dbReference type="RefSeq" id="WP_184325761.1">
    <property type="nucleotide sequence ID" value="NZ_JACHLZ010000001.1"/>
</dbReference>
<evidence type="ECO:0000256" key="3">
    <source>
        <dbReference type="ARBA" id="ARBA00023012"/>
    </source>
</evidence>
<dbReference type="Gene3D" id="1.20.5.1930">
    <property type="match status" value="1"/>
</dbReference>
<dbReference type="AlphaFoldDB" id="A0A841AES3"/>
<dbReference type="InterPro" id="IPR036890">
    <property type="entry name" value="HATPase_C_sf"/>
</dbReference>
<feature type="transmembrane region" description="Helical" evidence="4">
    <location>
        <begin position="128"/>
        <end position="146"/>
    </location>
</feature>
<gene>
    <name evidence="6" type="ORF">HNR70_002240</name>
</gene>
<keyword evidence="7" id="KW-1185">Reference proteome</keyword>
<protein>
    <submittedName>
        <fullName evidence="6">Two-component system sensor histidine kinase DesK</fullName>
        <ecNumber evidence="6">2.7.13.3</ecNumber>
    </submittedName>
</protein>
<evidence type="ECO:0000313" key="7">
    <source>
        <dbReference type="Proteomes" id="UP000588158"/>
    </source>
</evidence>
<dbReference type="InterPro" id="IPR003594">
    <property type="entry name" value="HATPase_dom"/>
</dbReference>
<keyword evidence="3" id="KW-0902">Two-component regulatory system</keyword>
<dbReference type="Gene3D" id="3.30.565.10">
    <property type="entry name" value="Histidine kinase-like ATPase, C-terminal domain"/>
    <property type="match status" value="1"/>
</dbReference>
<feature type="transmembrane region" description="Helical" evidence="4">
    <location>
        <begin position="31"/>
        <end position="51"/>
    </location>
</feature>
<dbReference type="InterPro" id="IPR011712">
    <property type="entry name" value="Sig_transdc_His_kin_sub3_dim/P"/>
</dbReference>
<feature type="transmembrane region" description="Helical" evidence="4">
    <location>
        <begin position="57"/>
        <end position="77"/>
    </location>
</feature>
<organism evidence="6 7">
    <name type="scientific">Brachybacterium aquaticum</name>
    <dbReference type="NCBI Taxonomy" id="1432564"/>
    <lineage>
        <taxon>Bacteria</taxon>
        <taxon>Bacillati</taxon>
        <taxon>Actinomycetota</taxon>
        <taxon>Actinomycetes</taxon>
        <taxon>Micrococcales</taxon>
        <taxon>Dermabacteraceae</taxon>
        <taxon>Brachybacterium</taxon>
    </lineage>
</organism>
<dbReference type="GO" id="GO:0016020">
    <property type="term" value="C:membrane"/>
    <property type="evidence" value="ECO:0007669"/>
    <property type="project" value="InterPro"/>
</dbReference>
<reference evidence="6 7" key="1">
    <citation type="submission" date="2020-08" db="EMBL/GenBank/DDBJ databases">
        <title>Sequencing the genomes of 1000 actinobacteria strains.</title>
        <authorList>
            <person name="Klenk H.-P."/>
        </authorList>
    </citation>
    <scope>NUCLEOTIDE SEQUENCE [LARGE SCALE GENOMIC DNA]</scope>
    <source>
        <strain evidence="6 7">DSM 28796</strain>
    </source>
</reference>
<dbReference type="Pfam" id="PF02518">
    <property type="entry name" value="HATPase_c"/>
    <property type="match status" value="1"/>
</dbReference>
<keyword evidence="2 6" id="KW-0418">Kinase</keyword>
<evidence type="ECO:0000256" key="4">
    <source>
        <dbReference type="SAM" id="Phobius"/>
    </source>
</evidence>
<dbReference type="PANTHER" id="PTHR24421:SF63">
    <property type="entry name" value="SENSOR HISTIDINE KINASE DESK"/>
    <property type="match status" value="1"/>
</dbReference>
<comment type="caution">
    <text evidence="6">The sequence shown here is derived from an EMBL/GenBank/DDBJ whole genome shotgun (WGS) entry which is preliminary data.</text>
</comment>
<dbReference type="SUPFAM" id="SSF55874">
    <property type="entry name" value="ATPase domain of HSP90 chaperone/DNA topoisomerase II/histidine kinase"/>
    <property type="match status" value="1"/>
</dbReference>
<dbReference type="EC" id="2.7.13.3" evidence="6"/>
<dbReference type="InterPro" id="IPR050482">
    <property type="entry name" value="Sensor_HK_TwoCompSys"/>
</dbReference>
<dbReference type="SMART" id="SM00387">
    <property type="entry name" value="HATPase_c"/>
    <property type="match status" value="1"/>
</dbReference>